<evidence type="ECO:0000313" key="2">
    <source>
        <dbReference type="EnsemblPlants" id="OB04G37350.1"/>
    </source>
</evidence>
<protein>
    <submittedName>
        <fullName evidence="2">Uncharacterized protein</fullName>
    </submittedName>
</protein>
<accession>J3M2W0</accession>
<dbReference type="AlphaFoldDB" id="J3M2W0"/>
<evidence type="ECO:0000313" key="3">
    <source>
        <dbReference type="Proteomes" id="UP000006038"/>
    </source>
</evidence>
<evidence type="ECO:0000256" key="1">
    <source>
        <dbReference type="SAM" id="MobiDB-lite"/>
    </source>
</evidence>
<organism evidence="2">
    <name type="scientific">Oryza brachyantha</name>
    <name type="common">malo sina</name>
    <dbReference type="NCBI Taxonomy" id="4533"/>
    <lineage>
        <taxon>Eukaryota</taxon>
        <taxon>Viridiplantae</taxon>
        <taxon>Streptophyta</taxon>
        <taxon>Embryophyta</taxon>
        <taxon>Tracheophyta</taxon>
        <taxon>Spermatophyta</taxon>
        <taxon>Magnoliopsida</taxon>
        <taxon>Liliopsida</taxon>
        <taxon>Poales</taxon>
        <taxon>Poaceae</taxon>
        <taxon>BOP clade</taxon>
        <taxon>Oryzoideae</taxon>
        <taxon>Oryzeae</taxon>
        <taxon>Oryzinae</taxon>
        <taxon>Oryza</taxon>
    </lineage>
</organism>
<dbReference type="EnsemblPlants" id="OB04G37350.1">
    <property type="protein sequence ID" value="OB04G37350.1"/>
    <property type="gene ID" value="OB04G37350"/>
</dbReference>
<reference evidence="2" key="2">
    <citation type="submission" date="2013-04" db="UniProtKB">
        <authorList>
            <consortium name="EnsemblPlants"/>
        </authorList>
    </citation>
    <scope>IDENTIFICATION</scope>
</reference>
<feature type="region of interest" description="Disordered" evidence="1">
    <location>
        <begin position="104"/>
        <end position="151"/>
    </location>
</feature>
<sequence>MNGVFVVDEHSRKVTLARDLLAPFIAATATGRYRHDDGLHCRCVLLRDLDQSTKIDDLSAHVAAATGEAIEAVALCNLWQCAVVVFRKEASVAIAVKTTTTLGRCNEPPAGTTATGSFDQLHPDEIPSHTGTTSEVNIQSESPRDSSSQTD</sequence>
<keyword evidence="3" id="KW-1185">Reference proteome</keyword>
<dbReference type="Gramene" id="OB04G37350.1">
    <property type="protein sequence ID" value="OB04G37350.1"/>
    <property type="gene ID" value="OB04G37350"/>
</dbReference>
<reference evidence="2" key="1">
    <citation type="journal article" date="2013" name="Nat. Commun.">
        <title>Whole-genome sequencing of Oryza brachyantha reveals mechanisms underlying Oryza genome evolution.</title>
        <authorList>
            <person name="Chen J."/>
            <person name="Huang Q."/>
            <person name="Gao D."/>
            <person name="Wang J."/>
            <person name="Lang Y."/>
            <person name="Liu T."/>
            <person name="Li B."/>
            <person name="Bai Z."/>
            <person name="Luis Goicoechea J."/>
            <person name="Liang C."/>
            <person name="Chen C."/>
            <person name="Zhang W."/>
            <person name="Sun S."/>
            <person name="Liao Y."/>
            <person name="Zhang X."/>
            <person name="Yang L."/>
            <person name="Song C."/>
            <person name="Wang M."/>
            <person name="Shi J."/>
            <person name="Liu G."/>
            <person name="Liu J."/>
            <person name="Zhou H."/>
            <person name="Zhou W."/>
            <person name="Yu Q."/>
            <person name="An N."/>
            <person name="Chen Y."/>
            <person name="Cai Q."/>
            <person name="Wang B."/>
            <person name="Liu B."/>
            <person name="Min J."/>
            <person name="Huang Y."/>
            <person name="Wu H."/>
            <person name="Li Z."/>
            <person name="Zhang Y."/>
            <person name="Yin Y."/>
            <person name="Song W."/>
            <person name="Jiang J."/>
            <person name="Jackson S.A."/>
            <person name="Wing R.A."/>
            <person name="Wang J."/>
            <person name="Chen M."/>
        </authorList>
    </citation>
    <scope>NUCLEOTIDE SEQUENCE [LARGE SCALE GENOMIC DNA]</scope>
    <source>
        <strain evidence="2">cv. IRGC 101232</strain>
    </source>
</reference>
<name>J3M2W0_ORYBR</name>
<dbReference type="Proteomes" id="UP000006038">
    <property type="component" value="Chromosome 4"/>
</dbReference>
<dbReference type="HOGENOM" id="CLU_1734298_0_0_1"/>
<feature type="compositionally biased region" description="Polar residues" evidence="1">
    <location>
        <begin position="129"/>
        <end position="151"/>
    </location>
</feature>
<proteinExistence type="predicted"/>